<dbReference type="EMBL" id="FOOC01000006">
    <property type="protein sequence ID" value="SFF50627.1"/>
    <property type="molecule type" value="Genomic_DNA"/>
</dbReference>
<proteinExistence type="predicted"/>
<accession>A0A1I2JBR9</accession>
<dbReference type="Proteomes" id="UP000199771">
    <property type="component" value="Unassembled WGS sequence"/>
</dbReference>
<keyword evidence="1" id="KW-0472">Membrane</keyword>
<evidence type="ECO:0000313" key="2">
    <source>
        <dbReference type="EMBL" id="SFF50627.1"/>
    </source>
</evidence>
<keyword evidence="1" id="KW-1133">Transmembrane helix</keyword>
<sequence length="146" mass="16069">MPMSDSDPGFDEGAVSLRARLREFSRGLFDLQFQQLLAPRLLPTIYLLAIAACAGAVILHAIEGFARSPWLGTFRLLVVAPVGFIVLVTVVRVTLEFLLVVFRIAVNVSEMAGHTGDIASGLPRIQFWRGLLGGDKAGHRRRESRR</sequence>
<feature type="transmembrane region" description="Helical" evidence="1">
    <location>
        <begin position="74"/>
        <end position="102"/>
    </location>
</feature>
<evidence type="ECO:0000313" key="3">
    <source>
        <dbReference type="Proteomes" id="UP000199771"/>
    </source>
</evidence>
<dbReference type="Pfam" id="PF14110">
    <property type="entry name" value="DUF4282"/>
    <property type="match status" value="1"/>
</dbReference>
<evidence type="ECO:0008006" key="4">
    <source>
        <dbReference type="Google" id="ProtNLM"/>
    </source>
</evidence>
<name>A0A1I2JBR9_9GAMM</name>
<dbReference type="STRING" id="1076937.SAMN04488120_10631"/>
<keyword evidence="1" id="KW-0812">Transmembrane</keyword>
<reference evidence="2 3" key="1">
    <citation type="submission" date="2016-10" db="EMBL/GenBank/DDBJ databases">
        <authorList>
            <person name="de Groot N.N."/>
        </authorList>
    </citation>
    <scope>NUCLEOTIDE SEQUENCE [LARGE SCALE GENOMIC DNA]</scope>
    <source>
        <strain evidence="2 3">DSM 23609</strain>
    </source>
</reference>
<organism evidence="2 3">
    <name type="scientific">Fontimonas thermophila</name>
    <dbReference type="NCBI Taxonomy" id="1076937"/>
    <lineage>
        <taxon>Bacteria</taxon>
        <taxon>Pseudomonadati</taxon>
        <taxon>Pseudomonadota</taxon>
        <taxon>Gammaproteobacteria</taxon>
        <taxon>Nevskiales</taxon>
        <taxon>Nevskiaceae</taxon>
        <taxon>Fontimonas</taxon>
    </lineage>
</organism>
<keyword evidence="3" id="KW-1185">Reference proteome</keyword>
<dbReference type="InterPro" id="IPR025557">
    <property type="entry name" value="DUF4282"/>
</dbReference>
<evidence type="ECO:0000256" key="1">
    <source>
        <dbReference type="SAM" id="Phobius"/>
    </source>
</evidence>
<protein>
    <recommendedName>
        <fullName evidence="4">DUF4282 domain-containing protein</fullName>
    </recommendedName>
</protein>
<dbReference type="AlphaFoldDB" id="A0A1I2JBR9"/>
<feature type="transmembrane region" description="Helical" evidence="1">
    <location>
        <begin position="41"/>
        <end position="62"/>
    </location>
</feature>
<gene>
    <name evidence="2" type="ORF">SAMN04488120_10631</name>
</gene>